<evidence type="ECO:0000313" key="1">
    <source>
        <dbReference type="EMBL" id="KKL28858.1"/>
    </source>
</evidence>
<accession>A0A0F9EYH7</accession>
<sequence length="178" mass="21304">PPFYDLEVNGNDISLTSEELFKFPRFRHRVAELLDLILPPMKQPRWDHQIKQLLATKVDLEMPDEADVPSQVLRKFYDFLALRERTRSEEDLLRGFPIEREGFVLFRAFDLQRYLHMSRLFSTDLRRFYLTLRVRGCEQRRLRVLGQRLKVWAYPLDKIDEQIEEFTRPPAPGPEGDL</sequence>
<proteinExistence type="predicted"/>
<reference evidence="1" key="1">
    <citation type="journal article" date="2015" name="Nature">
        <title>Complex archaea that bridge the gap between prokaryotes and eukaryotes.</title>
        <authorList>
            <person name="Spang A."/>
            <person name="Saw J.H."/>
            <person name="Jorgensen S.L."/>
            <person name="Zaremba-Niedzwiedzka K."/>
            <person name="Martijn J."/>
            <person name="Lind A.E."/>
            <person name="van Eijk R."/>
            <person name="Schleper C."/>
            <person name="Guy L."/>
            <person name="Ettema T.J."/>
        </authorList>
    </citation>
    <scope>NUCLEOTIDE SEQUENCE</scope>
</reference>
<protein>
    <submittedName>
        <fullName evidence="1">Uncharacterized protein</fullName>
    </submittedName>
</protein>
<comment type="caution">
    <text evidence="1">The sequence shown here is derived from an EMBL/GenBank/DDBJ whole genome shotgun (WGS) entry which is preliminary data.</text>
</comment>
<dbReference type="AlphaFoldDB" id="A0A0F9EYH7"/>
<name>A0A0F9EYH7_9ZZZZ</name>
<feature type="non-terminal residue" evidence="1">
    <location>
        <position position="1"/>
    </location>
</feature>
<organism evidence="1">
    <name type="scientific">marine sediment metagenome</name>
    <dbReference type="NCBI Taxonomy" id="412755"/>
    <lineage>
        <taxon>unclassified sequences</taxon>
        <taxon>metagenomes</taxon>
        <taxon>ecological metagenomes</taxon>
    </lineage>
</organism>
<gene>
    <name evidence="1" type="ORF">LCGC14_2370920</name>
</gene>
<dbReference type="EMBL" id="LAZR01034948">
    <property type="protein sequence ID" value="KKL28858.1"/>
    <property type="molecule type" value="Genomic_DNA"/>
</dbReference>